<name>A0AAD4GY40_ASPNN</name>
<evidence type="ECO:0000313" key="1">
    <source>
        <dbReference type="EMBL" id="KAF9892228.1"/>
    </source>
</evidence>
<organism evidence="1 2">
    <name type="scientific">Aspergillus nanangensis</name>
    <dbReference type="NCBI Taxonomy" id="2582783"/>
    <lineage>
        <taxon>Eukaryota</taxon>
        <taxon>Fungi</taxon>
        <taxon>Dikarya</taxon>
        <taxon>Ascomycota</taxon>
        <taxon>Pezizomycotina</taxon>
        <taxon>Eurotiomycetes</taxon>
        <taxon>Eurotiomycetidae</taxon>
        <taxon>Eurotiales</taxon>
        <taxon>Aspergillaceae</taxon>
        <taxon>Aspergillus</taxon>
        <taxon>Aspergillus subgen. Circumdati</taxon>
    </lineage>
</organism>
<comment type="caution">
    <text evidence="1">The sequence shown here is derived from an EMBL/GenBank/DDBJ whole genome shotgun (WGS) entry which is preliminary data.</text>
</comment>
<proteinExistence type="predicted"/>
<keyword evidence="2" id="KW-1185">Reference proteome</keyword>
<evidence type="ECO:0000313" key="2">
    <source>
        <dbReference type="Proteomes" id="UP001194746"/>
    </source>
</evidence>
<reference evidence="1" key="2">
    <citation type="submission" date="2020-02" db="EMBL/GenBank/DDBJ databases">
        <authorList>
            <person name="Gilchrist C.L.M."/>
            <person name="Chooi Y.-H."/>
        </authorList>
    </citation>
    <scope>NUCLEOTIDE SEQUENCE</scope>
    <source>
        <strain evidence="1">MST-FP2251</strain>
    </source>
</reference>
<reference evidence="1" key="1">
    <citation type="journal article" date="2019" name="Beilstein J. Org. Chem.">
        <title>Nanangenines: drimane sesquiterpenoids as the dominant metabolite cohort of a novel Australian fungus, Aspergillus nanangensis.</title>
        <authorList>
            <person name="Lacey H.J."/>
            <person name="Gilchrist C.L.M."/>
            <person name="Crombie A."/>
            <person name="Kalaitzis J.A."/>
            <person name="Vuong D."/>
            <person name="Rutledge P.J."/>
            <person name="Turner P."/>
            <person name="Pitt J.I."/>
            <person name="Lacey E."/>
            <person name="Chooi Y.H."/>
            <person name="Piggott A.M."/>
        </authorList>
    </citation>
    <scope>NUCLEOTIDE SEQUENCE</scope>
    <source>
        <strain evidence="1">MST-FP2251</strain>
    </source>
</reference>
<dbReference type="AlphaFoldDB" id="A0AAD4GY40"/>
<dbReference type="EMBL" id="VCAU01000013">
    <property type="protein sequence ID" value="KAF9892228.1"/>
    <property type="molecule type" value="Genomic_DNA"/>
</dbReference>
<gene>
    <name evidence="1" type="ORF">FE257_002004</name>
</gene>
<sequence>MTQCVSTLTASSKSEPASATSLAELIPQNRLEPICTEHTRLSRTLHLSPSQSVIMVVYYQVAGKKVGSHVVRVSSIPEPGREIPISPIQILSVYRGCPITPGVQIQTDTVR</sequence>
<dbReference type="Proteomes" id="UP001194746">
    <property type="component" value="Unassembled WGS sequence"/>
</dbReference>
<protein>
    <submittedName>
        <fullName evidence="1">Uncharacterized protein</fullName>
    </submittedName>
</protein>
<accession>A0AAD4GY40</accession>